<evidence type="ECO:0000313" key="3">
    <source>
        <dbReference type="Proteomes" id="UP000659084"/>
    </source>
</evidence>
<evidence type="ECO:0000313" key="2">
    <source>
        <dbReference type="EMBL" id="MBC3214857.1"/>
    </source>
</evidence>
<dbReference type="AlphaFoldDB" id="A0AAW3WYZ1"/>
<gene>
    <name evidence="2" type="ORF">H8J20_22215</name>
</gene>
<evidence type="ECO:0000259" key="1">
    <source>
        <dbReference type="Pfam" id="PF04233"/>
    </source>
</evidence>
<accession>A0AAW3WYZ1</accession>
<comment type="caution">
    <text evidence="2">The sequence shown here is derived from an EMBL/GenBank/DDBJ whole genome shotgun (WGS) entry which is preliminary data.</text>
</comment>
<dbReference type="NCBIfam" id="TIGR01641">
    <property type="entry name" value="phageSPP1_gp7"/>
    <property type="match status" value="1"/>
</dbReference>
<organism evidence="2 3">
    <name type="scientific">Serratia fonticola</name>
    <dbReference type="NCBI Taxonomy" id="47917"/>
    <lineage>
        <taxon>Bacteria</taxon>
        <taxon>Pseudomonadati</taxon>
        <taxon>Pseudomonadota</taxon>
        <taxon>Gammaproteobacteria</taxon>
        <taxon>Enterobacterales</taxon>
        <taxon>Yersiniaceae</taxon>
        <taxon>Serratia</taxon>
    </lineage>
</organism>
<protein>
    <submittedName>
        <fullName evidence="2">Phage head morphogenesis protein</fullName>
    </submittedName>
</protein>
<name>A0AAW3WYZ1_SERFO</name>
<dbReference type="RefSeq" id="WP_179253435.1">
    <property type="nucleotide sequence ID" value="NZ_JACBIV010000024.1"/>
</dbReference>
<proteinExistence type="predicted"/>
<dbReference type="EMBL" id="JACNYO010000030">
    <property type="protein sequence ID" value="MBC3214857.1"/>
    <property type="molecule type" value="Genomic_DNA"/>
</dbReference>
<dbReference type="InterPro" id="IPR006528">
    <property type="entry name" value="Phage_head_morphogenesis_dom"/>
</dbReference>
<dbReference type="Pfam" id="PF04233">
    <property type="entry name" value="Phage_Mu_F"/>
    <property type="match status" value="1"/>
</dbReference>
<sequence length="406" mass="44889">MEQLTEKQIATLFTMKPSAALRWLENKGLRIRTDAEAMSAADHAMSFGFANLSRLDIAQDIVNGLKEALDNGQTQQQFIKNLEPVLRAKGWWGTREEIDTETGEIKQIRMGSPRRLATIYETNLASAYNAGRFESMTANGENRPYWKYTAVMDASTRPSHAALHDKVFRFDDPIWKILFPPNGFNCRCRVEALTLEEVKARGYTIHSTVRIVSQEISGPADANGDKSTTVVRGVEFTDGENVSTFYPDAGFDHNPALTVYQANPDAYSVELARPYTKAALTGPQMEQLYHAVGTGEALPAAVLDTTGQKLYNLASRTVWFNEPAITAQRVAGTLPALPLLPTAQSVIESPALTVRMGGKLEFYRLVDGNLGRAIVNPASMSVESYMVVSSDEMWHAIRNGEVLYAE</sequence>
<feature type="domain" description="Phage head morphogenesis" evidence="1">
    <location>
        <begin position="60"/>
        <end position="190"/>
    </location>
</feature>
<reference evidence="2" key="1">
    <citation type="submission" date="2020-08" db="EMBL/GenBank/DDBJ databases">
        <title>Food and environmental bacterial isolates.</title>
        <authorList>
            <person name="Richter L."/>
            <person name="Du Plessis E.M."/>
            <person name="Duvenage S."/>
            <person name="Allam M."/>
            <person name="Korsten L."/>
        </authorList>
    </citation>
    <scope>NUCLEOTIDE SEQUENCE</scope>
    <source>
        <strain evidence="2">UPMP2127</strain>
    </source>
</reference>
<dbReference type="Proteomes" id="UP000659084">
    <property type="component" value="Unassembled WGS sequence"/>
</dbReference>